<keyword evidence="1" id="KW-0812">Transmembrane</keyword>
<evidence type="ECO:0000313" key="2">
    <source>
        <dbReference type="EMBL" id="ALS74984.1"/>
    </source>
</evidence>
<evidence type="ECO:0000256" key="1">
    <source>
        <dbReference type="SAM" id="Phobius"/>
    </source>
</evidence>
<keyword evidence="1" id="KW-0472">Membrane</keyword>
<organism evidence="2 3">
    <name type="scientific">Planococcus rifietoensis</name>
    <dbReference type="NCBI Taxonomy" id="200991"/>
    <lineage>
        <taxon>Bacteria</taxon>
        <taxon>Bacillati</taxon>
        <taxon>Bacillota</taxon>
        <taxon>Bacilli</taxon>
        <taxon>Bacillales</taxon>
        <taxon>Caryophanaceae</taxon>
        <taxon>Planococcus</taxon>
    </lineage>
</organism>
<reference evidence="2" key="1">
    <citation type="submission" date="2016-01" db="EMBL/GenBank/DDBJ databases">
        <title>Complete genome of Planococcus rifietoensis type strain M8.</title>
        <authorList>
            <person name="See-Too W.S."/>
        </authorList>
    </citation>
    <scope>NUCLEOTIDE SEQUENCE [LARGE SCALE GENOMIC DNA]</scope>
    <source>
        <strain evidence="2">M8</strain>
    </source>
</reference>
<feature type="transmembrane region" description="Helical" evidence="1">
    <location>
        <begin position="61"/>
        <end position="87"/>
    </location>
</feature>
<sequence length="96" mass="10816">MEYAAAGGILLVSLLLAYQFGKGYSRKGKYIIWGVTTMFVICPLFSWLVSMGYAHYERNGWAAVAMLAILYPSTFIIGLVLLLMGIFRKKDTVRRI</sequence>
<keyword evidence="1" id="KW-1133">Transmembrane helix</keyword>
<dbReference type="EMBL" id="CP013659">
    <property type="protein sequence ID" value="ALS74984.1"/>
    <property type="molecule type" value="Genomic_DNA"/>
</dbReference>
<dbReference type="STRING" id="200991.AUC31_06975"/>
<evidence type="ECO:0008006" key="4">
    <source>
        <dbReference type="Google" id="ProtNLM"/>
    </source>
</evidence>
<gene>
    <name evidence="2" type="ORF">AUC31_06975</name>
</gene>
<dbReference type="KEGG" id="prt:AUC31_06975"/>
<dbReference type="RefSeq" id="WP_058381691.1">
    <property type="nucleotide sequence ID" value="NZ_CP013659.2"/>
</dbReference>
<dbReference type="OrthoDB" id="2442156at2"/>
<dbReference type="Proteomes" id="UP000067683">
    <property type="component" value="Chromosome"/>
</dbReference>
<proteinExistence type="predicted"/>
<feature type="transmembrane region" description="Helical" evidence="1">
    <location>
        <begin position="30"/>
        <end position="49"/>
    </location>
</feature>
<dbReference type="AlphaFoldDB" id="A0A0U2XQY8"/>
<accession>A0A0U2XQY8</accession>
<feature type="transmembrane region" description="Helical" evidence="1">
    <location>
        <begin position="6"/>
        <end position="21"/>
    </location>
</feature>
<evidence type="ECO:0000313" key="3">
    <source>
        <dbReference type="Proteomes" id="UP000067683"/>
    </source>
</evidence>
<keyword evidence="3" id="KW-1185">Reference proteome</keyword>
<name>A0A0U2XQY8_9BACL</name>
<protein>
    <recommendedName>
        <fullName evidence="4">Dehalogenase</fullName>
    </recommendedName>
</protein>